<dbReference type="VEuPathDB" id="TriTrypDB:LPAL13_300021100"/>
<gene>
    <name evidence="1" type="ORF">LPMP_301690</name>
</gene>
<dbReference type="Proteomes" id="UP000063063">
    <property type="component" value="Chromosome 30"/>
</dbReference>
<evidence type="ECO:0000313" key="1">
    <source>
        <dbReference type="EMBL" id="AIO00394.1"/>
    </source>
</evidence>
<organism evidence="1 2">
    <name type="scientific">Leishmania panamensis</name>
    <dbReference type="NCBI Taxonomy" id="5679"/>
    <lineage>
        <taxon>Eukaryota</taxon>
        <taxon>Discoba</taxon>
        <taxon>Euglenozoa</taxon>
        <taxon>Kinetoplastea</taxon>
        <taxon>Metakinetoplastina</taxon>
        <taxon>Trypanosomatida</taxon>
        <taxon>Trypanosomatidae</taxon>
        <taxon>Leishmaniinae</taxon>
        <taxon>Leishmania</taxon>
        <taxon>Leishmania guyanensis species complex</taxon>
    </lineage>
</organism>
<reference evidence="1 2" key="1">
    <citation type="journal article" date="2015" name="Sci. Rep.">
        <title>The genome of Leishmania panamensis: insights into genomics of the L. (Viannia) subgenus.</title>
        <authorList>
            <person name="Llanes A."/>
            <person name="Restrepo C.M."/>
            <person name="Vecchio G.D."/>
            <person name="Anguizola F.J."/>
            <person name="Lleonart R."/>
        </authorList>
    </citation>
    <scope>NUCLEOTIDE SEQUENCE [LARGE SCALE GENOMIC DNA]</scope>
    <source>
        <strain evidence="1 2">MHOM/PA/94/PSC-1</strain>
    </source>
</reference>
<dbReference type="AlphaFoldDB" id="A0A088RWJ1"/>
<proteinExistence type="predicted"/>
<dbReference type="VEuPathDB" id="TriTrypDB:LPMP_301690"/>
<evidence type="ECO:0000313" key="2">
    <source>
        <dbReference type="Proteomes" id="UP000063063"/>
    </source>
</evidence>
<dbReference type="eggNOG" id="ENOG502S8CD">
    <property type="taxonomic scope" value="Eukaryota"/>
</dbReference>
<dbReference type="GeneID" id="22577222"/>
<protein>
    <submittedName>
        <fullName evidence="1">Uncharacterized protein</fullName>
    </submittedName>
</protein>
<keyword evidence="2" id="KW-1185">Reference proteome</keyword>
<name>A0A088RWJ1_LEIPA</name>
<dbReference type="RefSeq" id="XP_010701194.1">
    <property type="nucleotide sequence ID" value="XM_010702892.1"/>
</dbReference>
<sequence length="123" mass="13763">MQGFNGVSAYEAVEVMVVDRGTQTVSTVGTQTDPLPMPYGAYYPGPFAPSPYTGIGPYIRWMPPSLPLPRYSIGVDDQPFRHHHHDYEQREAAEAAKLRGELEMVQNTIDMLITRYNLPPPPT</sequence>
<dbReference type="OrthoDB" id="253124at2759"/>
<dbReference type="EMBL" id="CP009399">
    <property type="protein sequence ID" value="AIO00394.1"/>
    <property type="molecule type" value="Genomic_DNA"/>
</dbReference>
<dbReference type="KEGG" id="lpan:LPMP_301690"/>
<accession>A0A088RWJ1</accession>